<name>A0A1R0H8B2_9FUNG</name>
<proteinExistence type="predicted"/>
<dbReference type="EMBL" id="LSSL01000148">
    <property type="protein sequence ID" value="OLY85337.1"/>
    <property type="molecule type" value="Genomic_DNA"/>
</dbReference>
<gene>
    <name evidence="1" type="ORF">AYI68_g476</name>
</gene>
<keyword evidence="2" id="KW-1185">Reference proteome</keyword>
<evidence type="ECO:0000313" key="1">
    <source>
        <dbReference type="EMBL" id="OLY85337.1"/>
    </source>
</evidence>
<organism evidence="1 2">
    <name type="scientific">Smittium mucronatum</name>
    <dbReference type="NCBI Taxonomy" id="133383"/>
    <lineage>
        <taxon>Eukaryota</taxon>
        <taxon>Fungi</taxon>
        <taxon>Fungi incertae sedis</taxon>
        <taxon>Zoopagomycota</taxon>
        <taxon>Kickxellomycotina</taxon>
        <taxon>Harpellomycetes</taxon>
        <taxon>Harpellales</taxon>
        <taxon>Legeriomycetaceae</taxon>
        <taxon>Smittium</taxon>
    </lineage>
</organism>
<accession>A0A1R0H8B2</accession>
<evidence type="ECO:0000313" key="2">
    <source>
        <dbReference type="Proteomes" id="UP000187455"/>
    </source>
</evidence>
<comment type="caution">
    <text evidence="1">The sequence shown here is derived from an EMBL/GenBank/DDBJ whole genome shotgun (WGS) entry which is preliminary data.</text>
</comment>
<dbReference type="Proteomes" id="UP000187455">
    <property type="component" value="Unassembled WGS sequence"/>
</dbReference>
<protein>
    <submittedName>
        <fullName evidence="1">Uncharacterized protein</fullName>
    </submittedName>
</protein>
<sequence>MEQITVKKITGGLEQELSESTNNEYKITLINISPANLNNWPNSSPSSGNSVDIYSVISTSLSVTAFIQETTSGANT</sequence>
<dbReference type="AlphaFoldDB" id="A0A1R0H8B2"/>
<reference evidence="1 2" key="1">
    <citation type="journal article" date="2016" name="Mol. Biol. Evol.">
        <title>Genome-Wide Survey of Gut Fungi (Harpellales) Reveals the First Horizontally Transferred Ubiquitin Gene from a Mosquito Host.</title>
        <authorList>
            <person name="Wang Y."/>
            <person name="White M.M."/>
            <person name="Kvist S."/>
            <person name="Moncalvo J.M."/>
        </authorList>
    </citation>
    <scope>NUCLEOTIDE SEQUENCE [LARGE SCALE GENOMIC DNA]</scope>
    <source>
        <strain evidence="1 2">ALG-7-W6</strain>
    </source>
</reference>